<name>A0A252F1V2_9FIRM</name>
<evidence type="ECO:0000313" key="5">
    <source>
        <dbReference type="Proteomes" id="UP000194903"/>
    </source>
</evidence>
<dbReference type="InterPro" id="IPR028082">
    <property type="entry name" value="Peripla_BP_I"/>
</dbReference>
<organism evidence="4 5">
    <name type="scientific">Butyricicoccus porcorum</name>
    <dbReference type="NCBI Taxonomy" id="1945634"/>
    <lineage>
        <taxon>Bacteria</taxon>
        <taxon>Bacillati</taxon>
        <taxon>Bacillota</taxon>
        <taxon>Clostridia</taxon>
        <taxon>Eubacteriales</taxon>
        <taxon>Butyricicoccaceae</taxon>
        <taxon>Butyricicoccus</taxon>
    </lineage>
</organism>
<dbReference type="OrthoDB" id="569491at2"/>
<dbReference type="Pfam" id="PF13407">
    <property type="entry name" value="Peripla_BP_4"/>
    <property type="match status" value="1"/>
</dbReference>
<comment type="similarity">
    <text evidence="2">Belongs to the bacterial solute-binding protein 2 family.</text>
</comment>
<dbReference type="PROSITE" id="PS50932">
    <property type="entry name" value="HTH_LACI_2"/>
    <property type="match status" value="1"/>
</dbReference>
<dbReference type="GO" id="GO:0030246">
    <property type="term" value="F:carbohydrate binding"/>
    <property type="evidence" value="ECO:0007669"/>
    <property type="project" value="TreeGrafter"/>
</dbReference>
<dbReference type="SMART" id="SM00354">
    <property type="entry name" value="HTH_LACI"/>
    <property type="match status" value="1"/>
</dbReference>
<accession>A0A252F1V2</accession>
<reference evidence="4 5" key="1">
    <citation type="submission" date="2017-05" db="EMBL/GenBank/DDBJ databases">
        <title>Butyricicoccus porcorum sp. nov. a butyrate-producing bacterium from the swine intestinal tract.</title>
        <authorList>
            <person name="Trachsel J."/>
            <person name="Humphrey S."/>
            <person name="Allen H.K."/>
        </authorList>
    </citation>
    <scope>NUCLEOTIDE SEQUENCE [LARGE SCALE GENOMIC DNA]</scope>
    <source>
        <strain evidence="4">BB10</strain>
    </source>
</reference>
<dbReference type="InterPro" id="IPR010982">
    <property type="entry name" value="Lambda_DNA-bd_dom_sf"/>
</dbReference>
<evidence type="ECO:0000259" key="3">
    <source>
        <dbReference type="PROSITE" id="PS50932"/>
    </source>
</evidence>
<evidence type="ECO:0000256" key="2">
    <source>
        <dbReference type="ARBA" id="ARBA00007639"/>
    </source>
</evidence>
<feature type="domain" description="HTH lacI-type" evidence="3">
    <location>
        <begin position="11"/>
        <end position="56"/>
    </location>
</feature>
<dbReference type="AlphaFoldDB" id="A0A252F1V2"/>
<dbReference type="GO" id="GO:0006355">
    <property type="term" value="P:regulation of DNA-templated transcription"/>
    <property type="evidence" value="ECO:0007669"/>
    <property type="project" value="InterPro"/>
</dbReference>
<gene>
    <name evidence="4" type="ORF">CBW42_11180</name>
</gene>
<dbReference type="Pfam" id="PF00356">
    <property type="entry name" value="LacI"/>
    <property type="match status" value="1"/>
</dbReference>
<dbReference type="PANTHER" id="PTHR30036:SF7">
    <property type="entry name" value="ABC TRANSPORTER PERIPLASMIC-BINDING PROTEIN YPHF"/>
    <property type="match status" value="1"/>
</dbReference>
<dbReference type="InterPro" id="IPR050555">
    <property type="entry name" value="Bact_Solute-Bind_Prot2"/>
</dbReference>
<keyword evidence="5" id="KW-1185">Reference proteome</keyword>
<dbReference type="Gene3D" id="3.40.50.2300">
    <property type="match status" value="2"/>
</dbReference>
<dbReference type="PANTHER" id="PTHR30036">
    <property type="entry name" value="D-XYLOSE-BINDING PERIPLASMIC PROTEIN"/>
    <property type="match status" value="1"/>
</dbReference>
<dbReference type="CDD" id="cd01392">
    <property type="entry name" value="HTH_LacI"/>
    <property type="match status" value="1"/>
</dbReference>
<dbReference type="Proteomes" id="UP000194903">
    <property type="component" value="Unassembled WGS sequence"/>
</dbReference>
<dbReference type="SUPFAM" id="SSF47413">
    <property type="entry name" value="lambda repressor-like DNA-binding domains"/>
    <property type="match status" value="1"/>
</dbReference>
<comment type="subcellular location">
    <subcellularLocation>
        <location evidence="1">Cell envelope</location>
    </subcellularLocation>
</comment>
<evidence type="ECO:0000256" key="1">
    <source>
        <dbReference type="ARBA" id="ARBA00004196"/>
    </source>
</evidence>
<dbReference type="GO" id="GO:0003677">
    <property type="term" value="F:DNA binding"/>
    <property type="evidence" value="ECO:0007669"/>
    <property type="project" value="InterPro"/>
</dbReference>
<dbReference type="SUPFAM" id="SSF53822">
    <property type="entry name" value="Periplasmic binding protein-like I"/>
    <property type="match status" value="1"/>
</dbReference>
<dbReference type="InterPro" id="IPR025997">
    <property type="entry name" value="SBP_2_dom"/>
</dbReference>
<dbReference type="CDD" id="cd06307">
    <property type="entry name" value="PBP1_sugar_binding"/>
    <property type="match status" value="1"/>
</dbReference>
<comment type="caution">
    <text evidence="4">The sequence shown here is derived from an EMBL/GenBank/DDBJ whole genome shotgun (WGS) entry which is preliminary data.</text>
</comment>
<dbReference type="EMBL" id="NHOC01000010">
    <property type="protein sequence ID" value="OUM19719.1"/>
    <property type="molecule type" value="Genomic_DNA"/>
</dbReference>
<dbReference type="InterPro" id="IPR000843">
    <property type="entry name" value="HTH_LacI"/>
</dbReference>
<dbReference type="GO" id="GO:0030288">
    <property type="term" value="C:outer membrane-bounded periplasmic space"/>
    <property type="evidence" value="ECO:0007669"/>
    <property type="project" value="TreeGrafter"/>
</dbReference>
<sequence length="351" mass="38569">MTEKEGCNMAVTLQQIAEACGVSRGTVDRALRGREGVRPEVAEGIKKKAREMGYIPRHGNVLTDIRPLRIGVVLHTGASDFVQSLAELIRSFPSQTILPISPTVHIMDGTNVLHQLALIDELVENEQIDGLMLMPLASNQVRDKINELTETHGLPIVTLNTDIADCGRLAYVGPDNIACGRTAAALMGLTISGTGRVLPILGQQSGHFADTQRLSGFLSEMSESFPNVTVMSPEYCFLDQDLAERITARALRDVDNLSGIYLSSVGRSGVYQAIRRASKQGQVHVVVHDLTADNLQMIREGVVDFAIGQDAETQAWLPLRLLYQYLTKRKSPTQRQYTTEIGIKFRCNLTD</sequence>
<protein>
    <recommendedName>
        <fullName evidence="3">HTH lacI-type domain-containing protein</fullName>
    </recommendedName>
</protein>
<dbReference type="Gene3D" id="1.10.260.40">
    <property type="entry name" value="lambda repressor-like DNA-binding domains"/>
    <property type="match status" value="1"/>
</dbReference>
<evidence type="ECO:0000313" key="4">
    <source>
        <dbReference type="EMBL" id="OUM19719.1"/>
    </source>
</evidence>
<proteinExistence type="inferred from homology"/>